<keyword evidence="5" id="KW-1185">Reference proteome</keyword>
<dbReference type="PANTHER" id="PTHR30383:SF32">
    <property type="entry name" value="SGNH-HYDROLASE"/>
    <property type="match status" value="1"/>
</dbReference>
<evidence type="ECO:0000256" key="1">
    <source>
        <dbReference type="SAM" id="SignalP"/>
    </source>
</evidence>
<dbReference type="Pfam" id="PF06439">
    <property type="entry name" value="3keto-disac_hyd"/>
    <property type="match status" value="1"/>
</dbReference>
<dbReference type="GO" id="GO:0004622">
    <property type="term" value="F:phosphatidylcholine lysophospholipase activity"/>
    <property type="evidence" value="ECO:0007669"/>
    <property type="project" value="TreeGrafter"/>
</dbReference>
<evidence type="ECO:0000313" key="4">
    <source>
        <dbReference type="EMBL" id="QDT53247.1"/>
    </source>
</evidence>
<keyword evidence="1" id="KW-0732">Signal</keyword>
<feature type="domain" description="SGNH hydrolase-type esterase" evidence="3">
    <location>
        <begin position="75"/>
        <end position="233"/>
    </location>
</feature>
<dbReference type="Gene3D" id="3.40.50.1110">
    <property type="entry name" value="SGNH hydrolase"/>
    <property type="match status" value="1"/>
</dbReference>
<dbReference type="PANTHER" id="PTHR30383">
    <property type="entry name" value="THIOESTERASE 1/PROTEASE 1/LYSOPHOSPHOLIPASE L1"/>
    <property type="match status" value="1"/>
</dbReference>
<dbReference type="OrthoDB" id="2513075at2"/>
<dbReference type="Proteomes" id="UP000315700">
    <property type="component" value="Chromosome"/>
</dbReference>
<evidence type="ECO:0000259" key="3">
    <source>
        <dbReference type="Pfam" id="PF13472"/>
    </source>
</evidence>
<protein>
    <submittedName>
        <fullName evidence="4">GDSL-like Lipase/Acylhydrolase</fullName>
    </submittedName>
</protein>
<keyword evidence="4" id="KW-0378">Hydrolase</keyword>
<dbReference type="CDD" id="cd01828">
    <property type="entry name" value="sialate_O-acetylesterase_like2"/>
    <property type="match status" value="1"/>
</dbReference>
<dbReference type="Gene3D" id="2.60.120.560">
    <property type="entry name" value="Exo-inulinase, domain 1"/>
    <property type="match status" value="1"/>
</dbReference>
<feature type="signal peptide" evidence="1">
    <location>
        <begin position="1"/>
        <end position="25"/>
    </location>
</feature>
<dbReference type="AlphaFoldDB" id="A0A517SAT5"/>
<dbReference type="EMBL" id="CP036271">
    <property type="protein sequence ID" value="QDT53247.1"/>
    <property type="molecule type" value="Genomic_DNA"/>
</dbReference>
<feature type="domain" description="3-keto-alpha-glucoside-1,2-lyase/3-keto-2-hydroxy-glucal hydratase" evidence="2">
    <location>
        <begin position="261"/>
        <end position="446"/>
    </location>
</feature>
<sequence precursor="true">MNRLARVVLCSACIALLPGVPAVHGQEASRGIPATDVGVPGSGPIRRAEWFQKTWNGRRDQFLKSAKDEQGALVVFGDSITQGWGDRLKKFFPGAKIANRGISGDTTRGMLYRFKEDVLDLNPTGVVMLMGTNDLAESATAAQIVGNIKLMILQLKAKNPSIAIVLCTMFPSSPTKERPAEKIKEVNNALLAAVKGDSSVIVVDTWAMFANAEGNAPAELFPDLLHLNDAGYEKWASALRPVLETYMLIPVPADDFKPEAGFVSLFNGRDLTGWGVQATPEETIKQRENVLKKNPNGPVWPIFKESKSFDSQIASDDGRYVARNGRIVVMTPAEGRRIQTLSTTKEFPKDFTLRLEFRATPNADSGVFLRKPQLQCRDYTVAGPYKNLKNYKPQDWNVLEVVAKGGVARCTCNGEVLEEAFKIPETGPIGLEGDRGQMEYRRIRIKTEG</sequence>
<organism evidence="4 5">
    <name type="scientific">Caulifigura coniformis</name>
    <dbReference type="NCBI Taxonomy" id="2527983"/>
    <lineage>
        <taxon>Bacteria</taxon>
        <taxon>Pseudomonadati</taxon>
        <taxon>Planctomycetota</taxon>
        <taxon>Planctomycetia</taxon>
        <taxon>Planctomycetales</taxon>
        <taxon>Planctomycetaceae</taxon>
        <taxon>Caulifigura</taxon>
    </lineage>
</organism>
<dbReference type="InterPro" id="IPR010496">
    <property type="entry name" value="AL/BT2_dom"/>
</dbReference>
<feature type="chain" id="PRO_5022122305" evidence="1">
    <location>
        <begin position="26"/>
        <end position="449"/>
    </location>
</feature>
<dbReference type="SUPFAM" id="SSF52266">
    <property type="entry name" value="SGNH hydrolase"/>
    <property type="match status" value="1"/>
</dbReference>
<dbReference type="InterPro" id="IPR036514">
    <property type="entry name" value="SGNH_hydro_sf"/>
</dbReference>
<reference evidence="4 5" key="1">
    <citation type="submission" date="2019-02" db="EMBL/GenBank/DDBJ databases">
        <title>Deep-cultivation of Planctomycetes and their phenomic and genomic characterization uncovers novel biology.</title>
        <authorList>
            <person name="Wiegand S."/>
            <person name="Jogler M."/>
            <person name="Boedeker C."/>
            <person name="Pinto D."/>
            <person name="Vollmers J."/>
            <person name="Rivas-Marin E."/>
            <person name="Kohn T."/>
            <person name="Peeters S.H."/>
            <person name="Heuer A."/>
            <person name="Rast P."/>
            <person name="Oberbeckmann S."/>
            <person name="Bunk B."/>
            <person name="Jeske O."/>
            <person name="Meyerdierks A."/>
            <person name="Storesund J.E."/>
            <person name="Kallscheuer N."/>
            <person name="Luecker S."/>
            <person name="Lage O.M."/>
            <person name="Pohl T."/>
            <person name="Merkel B.J."/>
            <person name="Hornburger P."/>
            <person name="Mueller R.-W."/>
            <person name="Bruemmer F."/>
            <person name="Labrenz M."/>
            <person name="Spormann A.M."/>
            <person name="Op den Camp H."/>
            <person name="Overmann J."/>
            <person name="Amann R."/>
            <person name="Jetten M.S.M."/>
            <person name="Mascher T."/>
            <person name="Medema M.H."/>
            <person name="Devos D.P."/>
            <person name="Kaster A.-K."/>
            <person name="Ovreas L."/>
            <person name="Rohde M."/>
            <person name="Galperin M.Y."/>
            <person name="Jogler C."/>
        </authorList>
    </citation>
    <scope>NUCLEOTIDE SEQUENCE [LARGE SCALE GENOMIC DNA]</scope>
    <source>
        <strain evidence="4 5">Pan44</strain>
    </source>
</reference>
<dbReference type="RefSeq" id="WP_145028299.1">
    <property type="nucleotide sequence ID" value="NZ_CP036271.1"/>
</dbReference>
<proteinExistence type="predicted"/>
<dbReference type="Pfam" id="PF13472">
    <property type="entry name" value="Lipase_GDSL_2"/>
    <property type="match status" value="1"/>
</dbReference>
<gene>
    <name evidence="4" type="ORF">Pan44_12630</name>
</gene>
<accession>A0A517SAT5</accession>
<dbReference type="KEGG" id="ccos:Pan44_12630"/>
<evidence type="ECO:0000259" key="2">
    <source>
        <dbReference type="Pfam" id="PF06439"/>
    </source>
</evidence>
<dbReference type="InParanoid" id="A0A517SAT5"/>
<dbReference type="InterPro" id="IPR013830">
    <property type="entry name" value="SGNH_hydro"/>
</dbReference>
<name>A0A517SAT5_9PLAN</name>
<dbReference type="InterPro" id="IPR051532">
    <property type="entry name" value="Ester_Hydrolysis_Enzymes"/>
</dbReference>
<evidence type="ECO:0000313" key="5">
    <source>
        <dbReference type="Proteomes" id="UP000315700"/>
    </source>
</evidence>